<name>A0A4R6P7F3_NOCIG</name>
<reference evidence="2 3" key="1">
    <citation type="submission" date="2019-03" db="EMBL/GenBank/DDBJ databases">
        <title>Genomic Encyclopedia of Type Strains, Phase IV (KMG-IV): sequencing the most valuable type-strain genomes for metagenomic binning, comparative biology and taxonomic classification.</title>
        <authorList>
            <person name="Goeker M."/>
        </authorList>
    </citation>
    <scope>NUCLEOTIDE SEQUENCE [LARGE SCALE GENOMIC DNA]</scope>
    <source>
        <strain evidence="2 3">DSM 44496</strain>
    </source>
</reference>
<dbReference type="RefSeq" id="WP_166655796.1">
    <property type="nucleotide sequence ID" value="NZ_JBHXPO010000003.1"/>
</dbReference>
<dbReference type="AlphaFoldDB" id="A0A4R6P7F3"/>
<evidence type="ECO:0008006" key="4">
    <source>
        <dbReference type="Google" id="ProtNLM"/>
    </source>
</evidence>
<dbReference type="Proteomes" id="UP000295087">
    <property type="component" value="Unassembled WGS sequence"/>
</dbReference>
<evidence type="ECO:0000256" key="1">
    <source>
        <dbReference type="SAM" id="MobiDB-lite"/>
    </source>
</evidence>
<protein>
    <recommendedName>
        <fullName evidence="4">Pp24 protein</fullName>
    </recommendedName>
</protein>
<gene>
    <name evidence="2" type="ORF">DFR75_105298</name>
</gene>
<evidence type="ECO:0000313" key="3">
    <source>
        <dbReference type="Proteomes" id="UP000295087"/>
    </source>
</evidence>
<comment type="caution">
    <text evidence="2">The sequence shown here is derived from an EMBL/GenBank/DDBJ whole genome shotgun (WGS) entry which is preliminary data.</text>
</comment>
<evidence type="ECO:0000313" key="2">
    <source>
        <dbReference type="EMBL" id="TDP33060.1"/>
    </source>
</evidence>
<dbReference type="EMBL" id="SNXK01000005">
    <property type="protein sequence ID" value="TDP33060.1"/>
    <property type="molecule type" value="Genomic_DNA"/>
</dbReference>
<feature type="region of interest" description="Disordered" evidence="1">
    <location>
        <begin position="1"/>
        <end position="51"/>
    </location>
</feature>
<keyword evidence="3" id="KW-1185">Reference proteome</keyword>
<organism evidence="2 3">
    <name type="scientific">Nocardia ignorata</name>
    <dbReference type="NCBI Taxonomy" id="145285"/>
    <lineage>
        <taxon>Bacteria</taxon>
        <taxon>Bacillati</taxon>
        <taxon>Actinomycetota</taxon>
        <taxon>Actinomycetes</taxon>
        <taxon>Mycobacteriales</taxon>
        <taxon>Nocardiaceae</taxon>
        <taxon>Nocardia</taxon>
    </lineage>
</organism>
<proteinExistence type="predicted"/>
<feature type="compositionally biased region" description="Basic and acidic residues" evidence="1">
    <location>
        <begin position="1"/>
        <end position="14"/>
    </location>
</feature>
<sequence length="51" mass="5619">MHEPKEPSGDRYDPTQDPDADPDMIQPPDRLTPQPSQAEGEDDESPSERGG</sequence>
<accession>A0A4R6P7F3</accession>